<sequence>MFFDNLFIATNLLHLLGWNEYLRNMTAEAAILNFCVYVLLYLIFFTAYSTQNVPCHFCCHNRLNLRID</sequence>
<dbReference type="EMBL" id="AMCI01000540">
    <property type="protein sequence ID" value="EJX08796.1"/>
    <property type="molecule type" value="Genomic_DNA"/>
</dbReference>
<protein>
    <submittedName>
        <fullName evidence="2">Uncharacterized protein</fullName>
    </submittedName>
</protein>
<gene>
    <name evidence="2" type="ORF">EVA_03092</name>
</gene>
<evidence type="ECO:0000256" key="1">
    <source>
        <dbReference type="SAM" id="Phobius"/>
    </source>
</evidence>
<evidence type="ECO:0000313" key="2">
    <source>
        <dbReference type="EMBL" id="EJX08796.1"/>
    </source>
</evidence>
<feature type="transmembrane region" description="Helical" evidence="1">
    <location>
        <begin position="29"/>
        <end position="48"/>
    </location>
</feature>
<keyword evidence="1" id="KW-0472">Membrane</keyword>
<accession>J9D7N1</accession>
<name>J9D7N1_9ZZZZ</name>
<proteinExistence type="predicted"/>
<reference evidence="2" key="1">
    <citation type="journal article" date="2012" name="PLoS ONE">
        <title>Gene sets for utilization of primary and secondary nutrition supplies in the distal gut of endangered iberian lynx.</title>
        <authorList>
            <person name="Alcaide M."/>
            <person name="Messina E."/>
            <person name="Richter M."/>
            <person name="Bargiela R."/>
            <person name="Peplies J."/>
            <person name="Huws S.A."/>
            <person name="Newbold C.J."/>
            <person name="Golyshin P.N."/>
            <person name="Simon M.A."/>
            <person name="Lopez G."/>
            <person name="Yakimov M.M."/>
            <person name="Ferrer M."/>
        </authorList>
    </citation>
    <scope>NUCLEOTIDE SEQUENCE</scope>
</reference>
<keyword evidence="1" id="KW-1133">Transmembrane helix</keyword>
<comment type="caution">
    <text evidence="2">The sequence shown here is derived from an EMBL/GenBank/DDBJ whole genome shotgun (WGS) entry which is preliminary data.</text>
</comment>
<dbReference type="AlphaFoldDB" id="J9D7N1"/>
<organism evidence="2">
    <name type="scientific">gut metagenome</name>
    <dbReference type="NCBI Taxonomy" id="749906"/>
    <lineage>
        <taxon>unclassified sequences</taxon>
        <taxon>metagenomes</taxon>
        <taxon>organismal metagenomes</taxon>
    </lineage>
</organism>
<keyword evidence="1" id="KW-0812">Transmembrane</keyword>